<dbReference type="SUPFAM" id="SSF51735">
    <property type="entry name" value="NAD(P)-binding Rossmann-fold domains"/>
    <property type="match status" value="1"/>
</dbReference>
<dbReference type="Gene3D" id="3.30.360.10">
    <property type="entry name" value="Dihydrodipicolinate Reductase, domain 2"/>
    <property type="match status" value="1"/>
</dbReference>
<dbReference type="RefSeq" id="WP_213944678.1">
    <property type="nucleotide sequence ID" value="NZ_JAHCMY010000003.1"/>
</dbReference>
<gene>
    <name evidence="4" type="ORF">KI659_07160</name>
</gene>
<dbReference type="InterPro" id="IPR051450">
    <property type="entry name" value="Gfo/Idh/MocA_Oxidoreductases"/>
</dbReference>
<organism evidence="4 5">
    <name type="scientific">Litoribacter ruber</name>
    <dbReference type="NCBI Taxonomy" id="702568"/>
    <lineage>
        <taxon>Bacteria</taxon>
        <taxon>Pseudomonadati</taxon>
        <taxon>Bacteroidota</taxon>
        <taxon>Cytophagia</taxon>
        <taxon>Cytophagales</taxon>
        <taxon>Cyclobacteriaceae</taxon>
        <taxon>Litoribacter</taxon>
    </lineage>
</organism>
<feature type="domain" description="Gfo/Idh/MocA-like oxidoreductase N-terminal" evidence="2">
    <location>
        <begin position="27"/>
        <end position="144"/>
    </location>
</feature>
<feature type="chain" id="PRO_5043002695" evidence="1">
    <location>
        <begin position="21"/>
        <end position="360"/>
    </location>
</feature>
<evidence type="ECO:0000256" key="1">
    <source>
        <dbReference type="SAM" id="SignalP"/>
    </source>
</evidence>
<sequence>MKFFLLVAILFSQSISLAFSQNKETARLAVAGLAHGHSHWIFNDLGDEARLVGIFEPDEDLKNQFQEQNDLKDDLFFDSLEELLEKSDAEGVLAFGPIAGHMEVVKAAAPLGIHVMVEKPLALNIEEAMEMADLANKHGIHLLTNYETSWYPSTRESIKLLRDQQEELGQIRKTVFHHGHQGPKEIGVGEEFLAWLTDPTKSGGGALMDFGCYGANIMTVLMNGERPTSVTAITQTFKPETYEQVEDEATIILTYPSSQAIIQASWNWPISRKDMEIYTQKSQLIIPGPNQLILQSSSMDETIILDNESENPFSYFAKVIRKEITPAPFSLYSIENNLIVMEILSAARESAEKGTTIQMK</sequence>
<evidence type="ECO:0000313" key="4">
    <source>
        <dbReference type="EMBL" id="MBS9523791.1"/>
    </source>
</evidence>
<dbReference type="Gene3D" id="3.40.50.720">
    <property type="entry name" value="NAD(P)-binding Rossmann-like Domain"/>
    <property type="match status" value="1"/>
</dbReference>
<name>A0AAP2G488_9BACT</name>
<evidence type="ECO:0000259" key="3">
    <source>
        <dbReference type="Pfam" id="PF22725"/>
    </source>
</evidence>
<proteinExistence type="predicted"/>
<dbReference type="InterPro" id="IPR055170">
    <property type="entry name" value="GFO_IDH_MocA-like_dom"/>
</dbReference>
<feature type="domain" description="GFO/IDH/MocA-like oxidoreductase" evidence="3">
    <location>
        <begin position="165"/>
        <end position="282"/>
    </location>
</feature>
<dbReference type="PANTHER" id="PTHR43377:SF1">
    <property type="entry name" value="BILIVERDIN REDUCTASE A"/>
    <property type="match status" value="1"/>
</dbReference>
<accession>A0AAP2G488</accession>
<reference evidence="4 5" key="1">
    <citation type="submission" date="2021-05" db="EMBL/GenBank/DDBJ databases">
        <authorList>
            <person name="Zhang Z.D."/>
            <person name="Osman G."/>
        </authorList>
    </citation>
    <scope>NUCLEOTIDE SEQUENCE [LARGE SCALE GENOMIC DNA]</scope>
    <source>
        <strain evidence="4 5">KCTC 32217</strain>
    </source>
</reference>
<dbReference type="PANTHER" id="PTHR43377">
    <property type="entry name" value="BILIVERDIN REDUCTASE A"/>
    <property type="match status" value="1"/>
</dbReference>
<protein>
    <submittedName>
        <fullName evidence="4">Gfo/Idh/MocA family oxidoreductase</fullName>
    </submittedName>
</protein>
<dbReference type="GO" id="GO:0000166">
    <property type="term" value="F:nucleotide binding"/>
    <property type="evidence" value="ECO:0007669"/>
    <property type="project" value="InterPro"/>
</dbReference>
<dbReference type="SUPFAM" id="SSF55347">
    <property type="entry name" value="Glyceraldehyde-3-phosphate dehydrogenase-like, C-terminal domain"/>
    <property type="match status" value="1"/>
</dbReference>
<dbReference type="InterPro" id="IPR000683">
    <property type="entry name" value="Gfo/Idh/MocA-like_OxRdtase_N"/>
</dbReference>
<evidence type="ECO:0000259" key="2">
    <source>
        <dbReference type="Pfam" id="PF01408"/>
    </source>
</evidence>
<dbReference type="AlphaFoldDB" id="A0AAP2G488"/>
<dbReference type="Pfam" id="PF22725">
    <property type="entry name" value="GFO_IDH_MocA_C3"/>
    <property type="match status" value="1"/>
</dbReference>
<dbReference type="Proteomes" id="UP001319104">
    <property type="component" value="Unassembled WGS sequence"/>
</dbReference>
<dbReference type="InterPro" id="IPR036291">
    <property type="entry name" value="NAD(P)-bd_dom_sf"/>
</dbReference>
<keyword evidence="5" id="KW-1185">Reference proteome</keyword>
<dbReference type="Pfam" id="PF01408">
    <property type="entry name" value="GFO_IDH_MocA"/>
    <property type="match status" value="1"/>
</dbReference>
<feature type="signal peptide" evidence="1">
    <location>
        <begin position="1"/>
        <end position="20"/>
    </location>
</feature>
<comment type="caution">
    <text evidence="4">The sequence shown here is derived from an EMBL/GenBank/DDBJ whole genome shotgun (WGS) entry which is preliminary data.</text>
</comment>
<evidence type="ECO:0000313" key="5">
    <source>
        <dbReference type="Proteomes" id="UP001319104"/>
    </source>
</evidence>
<keyword evidence="1" id="KW-0732">Signal</keyword>
<dbReference type="EMBL" id="JAHCMY010000003">
    <property type="protein sequence ID" value="MBS9523791.1"/>
    <property type="molecule type" value="Genomic_DNA"/>
</dbReference>